<evidence type="ECO:0000313" key="1">
    <source>
        <dbReference type="EMBL" id="MFC4738426.1"/>
    </source>
</evidence>
<dbReference type="RefSeq" id="WP_379737331.1">
    <property type="nucleotide sequence ID" value="NZ_JBHSGW010000001.1"/>
</dbReference>
<dbReference type="InterPro" id="IPR012334">
    <property type="entry name" value="Pectin_lyas_fold"/>
</dbReference>
<evidence type="ECO:0000313" key="2">
    <source>
        <dbReference type="Proteomes" id="UP001595885"/>
    </source>
</evidence>
<dbReference type="SUPFAM" id="SSF51126">
    <property type="entry name" value="Pectin lyase-like"/>
    <property type="match status" value="1"/>
</dbReference>
<dbReference type="Gene3D" id="2.160.20.10">
    <property type="entry name" value="Single-stranded right-handed beta-helix, Pectin lyase-like"/>
    <property type="match status" value="1"/>
</dbReference>
<name>A0ABV9NZW2_9FLAO</name>
<accession>A0ABV9NZW2</accession>
<reference evidence="2" key="1">
    <citation type="journal article" date="2019" name="Int. J. Syst. Evol. Microbiol.">
        <title>The Global Catalogue of Microorganisms (GCM) 10K type strain sequencing project: providing services to taxonomists for standard genome sequencing and annotation.</title>
        <authorList>
            <consortium name="The Broad Institute Genomics Platform"/>
            <consortium name="The Broad Institute Genome Sequencing Center for Infectious Disease"/>
            <person name="Wu L."/>
            <person name="Ma J."/>
        </authorList>
    </citation>
    <scope>NUCLEOTIDE SEQUENCE [LARGE SCALE GENOMIC DNA]</scope>
    <source>
        <strain evidence="2">CCUG 50349</strain>
    </source>
</reference>
<sequence>MKKFIILFFISYFSFSQSPQGINYQSIAYSSNGNIIINSNVGVKASILDISQTGSVIYSEEHTILTNSNGVYSLVIGQGSVLTGVFSDIQWGIGSKYLKVELDPTGGTNYIASGISQFMSVPYALYSDNVNPSKSIINIANFQSLRETIGDSNGNVVYVRGYSSDADGGGGHFTWNSNSSDVDNDGTTIKPSNYNSNGRWIRNVDSSEINVKWFGALGSGNDYTDNINKIIDTYKNDFLKVKVIFPKGIYKLKEIDIPTGFTFSAEQRVSHSFTNEVGVIIKPVTGSNYIFKIGNPNLPANNTNSKNSCIEYFTIDGDYQNVPTLEAAIKVYGEAHRIYNNSINFCYKHALMGKISVSRIENNFIQGLYGLNNINFNDYYGAFHLTDSSDNWILNNEIGVSNNYIIKKEKAVSFYANEFHNNFISNNIIENGGTGAIISFATHNKFSNNRYEFSGTNGLVLINNALSNFVSESFLGNGWFENEMYSDLVIGKYGNVPENQTSTLVFISPVFLTANNGANPVNILPKYHITNYCTNVGDWKTKIISPMFLPGAAQYKFALPSNGDNLAISPYILD</sequence>
<gene>
    <name evidence="1" type="ORF">ACFO3U_00310</name>
</gene>
<organism evidence="1 2">
    <name type="scientific">Flavobacterium ponti</name>
    <dbReference type="NCBI Taxonomy" id="665133"/>
    <lineage>
        <taxon>Bacteria</taxon>
        <taxon>Pseudomonadati</taxon>
        <taxon>Bacteroidota</taxon>
        <taxon>Flavobacteriia</taxon>
        <taxon>Flavobacteriales</taxon>
        <taxon>Flavobacteriaceae</taxon>
        <taxon>Flavobacterium</taxon>
    </lineage>
</organism>
<dbReference type="Proteomes" id="UP001595885">
    <property type="component" value="Unassembled WGS sequence"/>
</dbReference>
<proteinExistence type="predicted"/>
<evidence type="ECO:0008006" key="3">
    <source>
        <dbReference type="Google" id="ProtNLM"/>
    </source>
</evidence>
<dbReference type="InterPro" id="IPR011050">
    <property type="entry name" value="Pectin_lyase_fold/virulence"/>
</dbReference>
<comment type="caution">
    <text evidence="1">The sequence shown here is derived from an EMBL/GenBank/DDBJ whole genome shotgun (WGS) entry which is preliminary data.</text>
</comment>
<dbReference type="EMBL" id="JBHSGW010000001">
    <property type="protein sequence ID" value="MFC4738426.1"/>
    <property type="molecule type" value="Genomic_DNA"/>
</dbReference>
<keyword evidence="2" id="KW-1185">Reference proteome</keyword>
<protein>
    <recommendedName>
        <fullName evidence="3">Pectate lyase superfamily protein domain-containing protein</fullName>
    </recommendedName>
</protein>